<dbReference type="GO" id="GO:0005886">
    <property type="term" value="C:plasma membrane"/>
    <property type="evidence" value="ECO:0007669"/>
    <property type="project" value="UniProtKB-SubCell"/>
</dbReference>
<dbReference type="GO" id="GO:0099402">
    <property type="term" value="P:plant organ development"/>
    <property type="evidence" value="ECO:0007669"/>
    <property type="project" value="UniProtKB-ARBA"/>
</dbReference>
<dbReference type="FunFam" id="3.80.10.10:FF:000400">
    <property type="entry name" value="Nuclear pore complex protein NUP107"/>
    <property type="match status" value="1"/>
</dbReference>
<feature type="transmembrane region" description="Helical" evidence="12">
    <location>
        <begin position="891"/>
        <end position="910"/>
    </location>
</feature>
<evidence type="ECO:0000256" key="11">
    <source>
        <dbReference type="ARBA" id="ARBA00023180"/>
    </source>
</evidence>
<dbReference type="FunFam" id="3.80.10.10:FF:000111">
    <property type="entry name" value="LRR receptor-like serine/threonine-protein kinase ERECTA"/>
    <property type="match status" value="1"/>
</dbReference>
<keyword evidence="10 12" id="KW-0472">Membrane</keyword>
<reference evidence="15" key="1">
    <citation type="submission" date="2018-04" db="EMBL/GenBank/DDBJ databases">
        <title>WGS assembly of Panicum hallii.</title>
        <authorList>
            <person name="Lovell J."/>
            <person name="Jenkins J."/>
            <person name="Lowry D."/>
            <person name="Mamidi S."/>
            <person name="Sreedasyam A."/>
            <person name="Weng X."/>
            <person name="Barry K."/>
            <person name="Bonette J."/>
            <person name="Campitelli B."/>
            <person name="Daum C."/>
            <person name="Gordon S."/>
            <person name="Gould B."/>
            <person name="Lipzen A."/>
            <person name="Macqueen A."/>
            <person name="Palacio-Mejia J."/>
            <person name="Plott C."/>
            <person name="Shakirov E."/>
            <person name="Shu S."/>
            <person name="Yoshinaga Y."/>
            <person name="Zane M."/>
            <person name="Rokhsar D."/>
            <person name="Grimwood J."/>
            <person name="Schmutz J."/>
            <person name="Juenger T."/>
        </authorList>
    </citation>
    <scope>NUCLEOTIDE SEQUENCE [LARGE SCALE GENOMIC DNA]</scope>
    <source>
        <strain evidence="15">FIL2</strain>
    </source>
</reference>
<evidence type="ECO:0000256" key="9">
    <source>
        <dbReference type="ARBA" id="ARBA00022989"/>
    </source>
</evidence>
<dbReference type="InterPro" id="IPR046956">
    <property type="entry name" value="RLP23-like"/>
</dbReference>
<dbReference type="InterPro" id="IPR013210">
    <property type="entry name" value="LRR_N_plant-typ"/>
</dbReference>
<keyword evidence="8" id="KW-0677">Repeat</keyword>
<dbReference type="Pfam" id="PF13855">
    <property type="entry name" value="LRR_8"/>
    <property type="match status" value="3"/>
</dbReference>
<dbReference type="Pfam" id="PF00560">
    <property type="entry name" value="LRR_1"/>
    <property type="match status" value="9"/>
</dbReference>
<dbReference type="SMART" id="SM00365">
    <property type="entry name" value="LRR_SD22"/>
    <property type="match status" value="3"/>
</dbReference>
<keyword evidence="4" id="KW-0433">Leucine-rich repeat</keyword>
<dbReference type="Proteomes" id="UP000243499">
    <property type="component" value="Chromosome 4"/>
</dbReference>
<keyword evidence="9 12" id="KW-1133">Transmembrane helix</keyword>
<gene>
    <name evidence="15" type="ORF">PAHAL_4G304600</name>
</gene>
<evidence type="ECO:0000256" key="6">
    <source>
        <dbReference type="ARBA" id="ARBA00022692"/>
    </source>
</evidence>
<dbReference type="SUPFAM" id="SSF52047">
    <property type="entry name" value="RNI-like"/>
    <property type="match status" value="2"/>
</dbReference>
<dbReference type="InterPro" id="IPR001611">
    <property type="entry name" value="Leu-rich_rpt"/>
</dbReference>
<keyword evidence="5" id="KW-1070">Brassinosteroid signaling pathway</keyword>
<evidence type="ECO:0000256" key="3">
    <source>
        <dbReference type="ARBA" id="ARBA00022475"/>
    </source>
</evidence>
<feature type="domain" description="Leucine-rich repeat-containing N-terminal plant-type" evidence="14">
    <location>
        <begin position="30"/>
        <end position="65"/>
    </location>
</feature>
<evidence type="ECO:0000256" key="7">
    <source>
        <dbReference type="ARBA" id="ARBA00022729"/>
    </source>
</evidence>
<dbReference type="InterPro" id="IPR003591">
    <property type="entry name" value="Leu-rich_rpt_typical-subtyp"/>
</dbReference>
<dbReference type="PANTHER" id="PTHR48063:SF21">
    <property type="entry name" value="LEUCINE-RICH REPEAT-CONTAINING N-TERMINAL PLANT-TYPE DOMAIN-CONTAINING PROTEIN"/>
    <property type="match status" value="1"/>
</dbReference>
<organism evidence="15">
    <name type="scientific">Panicum hallii</name>
    <dbReference type="NCBI Taxonomy" id="206008"/>
    <lineage>
        <taxon>Eukaryota</taxon>
        <taxon>Viridiplantae</taxon>
        <taxon>Streptophyta</taxon>
        <taxon>Embryophyta</taxon>
        <taxon>Tracheophyta</taxon>
        <taxon>Spermatophyta</taxon>
        <taxon>Magnoliopsida</taxon>
        <taxon>Liliopsida</taxon>
        <taxon>Poales</taxon>
        <taxon>Poaceae</taxon>
        <taxon>PACMAD clade</taxon>
        <taxon>Panicoideae</taxon>
        <taxon>Panicodae</taxon>
        <taxon>Paniceae</taxon>
        <taxon>Panicinae</taxon>
        <taxon>Panicum</taxon>
        <taxon>Panicum sect. Panicum</taxon>
    </lineage>
</organism>
<evidence type="ECO:0000256" key="12">
    <source>
        <dbReference type="SAM" id="Phobius"/>
    </source>
</evidence>
<dbReference type="EMBL" id="CM008049">
    <property type="protein sequence ID" value="PVH48306.1"/>
    <property type="molecule type" value="Genomic_DNA"/>
</dbReference>
<proteinExistence type="inferred from homology"/>
<evidence type="ECO:0000256" key="1">
    <source>
        <dbReference type="ARBA" id="ARBA00004251"/>
    </source>
</evidence>
<dbReference type="Gene3D" id="3.80.10.10">
    <property type="entry name" value="Ribonuclease Inhibitor"/>
    <property type="match status" value="5"/>
</dbReference>
<evidence type="ECO:0000256" key="4">
    <source>
        <dbReference type="ARBA" id="ARBA00022614"/>
    </source>
</evidence>
<evidence type="ECO:0000256" key="2">
    <source>
        <dbReference type="ARBA" id="ARBA00009592"/>
    </source>
</evidence>
<dbReference type="GO" id="GO:0009653">
    <property type="term" value="P:anatomical structure morphogenesis"/>
    <property type="evidence" value="ECO:0007669"/>
    <property type="project" value="UniProtKB-ARBA"/>
</dbReference>
<keyword evidence="6 12" id="KW-0812">Transmembrane</keyword>
<evidence type="ECO:0000259" key="14">
    <source>
        <dbReference type="Pfam" id="PF08263"/>
    </source>
</evidence>
<protein>
    <recommendedName>
        <fullName evidence="14">Leucine-rich repeat-containing N-terminal plant-type domain-containing protein</fullName>
    </recommendedName>
</protein>
<dbReference type="PANTHER" id="PTHR48063">
    <property type="entry name" value="LRR RECEPTOR-LIKE KINASE"/>
    <property type="match status" value="1"/>
</dbReference>
<dbReference type="SMART" id="SM00369">
    <property type="entry name" value="LRR_TYP"/>
    <property type="match status" value="8"/>
</dbReference>
<dbReference type="Pfam" id="PF08263">
    <property type="entry name" value="LRRNT_2"/>
    <property type="match status" value="1"/>
</dbReference>
<comment type="similarity">
    <text evidence="2">Belongs to the RLP family.</text>
</comment>
<feature type="chain" id="PRO_5015754836" description="Leucine-rich repeat-containing N-terminal plant-type domain-containing protein" evidence="13">
    <location>
        <begin position="21"/>
        <end position="937"/>
    </location>
</feature>
<evidence type="ECO:0000256" key="10">
    <source>
        <dbReference type="ARBA" id="ARBA00023136"/>
    </source>
</evidence>
<evidence type="ECO:0000256" key="5">
    <source>
        <dbReference type="ARBA" id="ARBA00022626"/>
    </source>
</evidence>
<evidence type="ECO:0000313" key="15">
    <source>
        <dbReference type="EMBL" id="PVH48306.1"/>
    </source>
</evidence>
<comment type="subcellular location">
    <subcellularLocation>
        <location evidence="1">Cell membrane</location>
        <topology evidence="1">Single-pass type I membrane protein</topology>
    </subcellularLocation>
</comment>
<keyword evidence="7 13" id="KW-0732">Signal</keyword>
<dbReference type="GO" id="GO:0009742">
    <property type="term" value="P:brassinosteroid mediated signaling pathway"/>
    <property type="evidence" value="ECO:0007669"/>
    <property type="project" value="UniProtKB-KW"/>
</dbReference>
<dbReference type="FunFam" id="3.80.10.10:FF:000649">
    <property type="entry name" value="Leucine Rich Repeat family protein"/>
    <property type="match status" value="1"/>
</dbReference>
<keyword evidence="11" id="KW-0325">Glycoprotein</keyword>
<name>A0A2T8JEH5_9POAL</name>
<dbReference type="AlphaFoldDB" id="A0A2T8JEH5"/>
<dbReference type="Gramene" id="PVH48306">
    <property type="protein sequence ID" value="PVH48306"/>
    <property type="gene ID" value="PAHAL_4G304600"/>
</dbReference>
<sequence length="937" mass="102860">MGPLLEQVLTALALWSLVISTREAAACIPGERDALVAFNASINDPHGRLSSWQGENCCDWSGIICRKETGHVVQLDLGGYALQGEISPSLAGLTNLVYLNLSQSDFGGASIPEFIGSFKLLRYLDLSSAHFGGPVPPRLGNLTRLQYLNLSDSLMITVNNFHWVSKLTSLRYLDLSWLYLATASDWLQALNMLPLLQELHLNDASLPATNLNCLPQVNFTTIKILDLKSNSNMNSSLPSWIWNLSSLSELDLSSCGLSGRIPDELGKLTSLRFLSLADNKLKGGIPGSASSFCNLVHIDLSGNLLSGNITEIVKGLLPCMNRLQILKLANNKLKGYLSGWLEQMASLRILDLSKNSLSGDVPASMGKLSNLTHLDISFNSFGGKLSEVHFVNLSRLDTLILSSNSFKIAMKEGWVPPFQLRELGMHACLVGPQFPTWLQSQSRIEMIDLGCAGISDVLPGWIWNFSSSVTSLNISTNNITGMLPASLEQLKMLTSLNLRYNRLEGSIPDLPTSVQLLDLSYNHLSGSLPHSFGGNELYYLLLSNNSLIGAIPEDLCNMVLMEVIDLSRNHLSGEVPNCWNKNSNLYIIDFSSNNFWGEIPSAIGSLDSLITLHLGKNNFSGTLPTSLQSSNRLVLLDLGENNLSGNIPKWIGDSLQALQFLNLRSNQFSGEIPTQLSQLNVLQCLDLSNNKLSGPVPHFLGNFTAMHHNPEWSITTPFIAFMVYGVGGAYFSVYTDTLQMTYKGYTFTFTRPEYLKGIDLSANQLTGEIPSELGFLTGLASLNLSRNCIGGSIPDELRRMTCLHSLDLSWNGLSGPIPQSLTSLEGLSHLNLSYNYLSGNIPLESQFATFVKDSYLGNANLCGPPVSRICLPNSSKHRHHKLPHHFDTMTYLYMLLGFASGFSIVLVILISSAAARKAYFEFTDDLLRSTSCKLQQR</sequence>
<feature type="signal peptide" evidence="13">
    <location>
        <begin position="1"/>
        <end position="20"/>
    </location>
</feature>
<keyword evidence="3" id="KW-1003">Cell membrane</keyword>
<accession>A0A2T8JEH5</accession>
<evidence type="ECO:0000256" key="8">
    <source>
        <dbReference type="ARBA" id="ARBA00022737"/>
    </source>
</evidence>
<dbReference type="FunFam" id="3.80.10.10:FF:000095">
    <property type="entry name" value="LRR receptor-like serine/threonine-protein kinase GSO1"/>
    <property type="match status" value="1"/>
</dbReference>
<dbReference type="InterPro" id="IPR032675">
    <property type="entry name" value="LRR_dom_sf"/>
</dbReference>
<evidence type="ECO:0000256" key="13">
    <source>
        <dbReference type="SAM" id="SignalP"/>
    </source>
</evidence>